<organism evidence="8 9">
    <name type="scientific">Olsenella uli (strain ATCC 49627 / DSM 7084 / CCUG 31166 / CIP 109912 / JCM 12494 / LMG 11480 / NCIMB 702895 / VPI D76D-27C)</name>
    <name type="common">Lactobacillus uli</name>
    <dbReference type="NCBI Taxonomy" id="633147"/>
    <lineage>
        <taxon>Bacteria</taxon>
        <taxon>Bacillati</taxon>
        <taxon>Actinomycetota</taxon>
        <taxon>Coriobacteriia</taxon>
        <taxon>Coriobacteriales</taxon>
        <taxon>Atopobiaceae</taxon>
        <taxon>Olsenella</taxon>
    </lineage>
</organism>
<evidence type="ECO:0000259" key="7">
    <source>
        <dbReference type="PROSITE" id="PS51350"/>
    </source>
</evidence>
<protein>
    <recommendedName>
        <fullName evidence="2">Phosphocarrier protein HPr</fullName>
    </recommendedName>
    <alternativeName>
        <fullName evidence="5">Histidine-containing protein</fullName>
    </alternativeName>
</protein>
<dbReference type="PROSITE" id="PS00369">
    <property type="entry name" value="PTS_HPR_HIS"/>
    <property type="match status" value="1"/>
</dbReference>
<evidence type="ECO:0000256" key="6">
    <source>
        <dbReference type="SAM" id="MobiDB-lite"/>
    </source>
</evidence>
<dbReference type="PATRIC" id="fig|633147.7.peg.817"/>
<dbReference type="PANTHER" id="PTHR33705:SF1">
    <property type="entry name" value="PHOSPHOCARRIER PROTEIN HPR"/>
    <property type="match status" value="1"/>
</dbReference>
<dbReference type="InterPro" id="IPR035895">
    <property type="entry name" value="HPr-like_sf"/>
</dbReference>
<evidence type="ECO:0000256" key="1">
    <source>
        <dbReference type="ARBA" id="ARBA00003681"/>
    </source>
</evidence>
<dbReference type="GO" id="GO:0016740">
    <property type="term" value="F:transferase activity"/>
    <property type="evidence" value="ECO:0007669"/>
    <property type="project" value="UniProtKB-KW"/>
</dbReference>
<evidence type="ECO:0000313" key="9">
    <source>
        <dbReference type="Proteomes" id="UP000000333"/>
    </source>
</evidence>
<dbReference type="InterPro" id="IPR000032">
    <property type="entry name" value="HPr-like"/>
</dbReference>
<reference evidence="8 9" key="1">
    <citation type="journal article" date="2010" name="Stand. Genomic Sci.">
        <title>Complete genome sequence of Olsenella uli type strain (VPI D76D-27C).</title>
        <authorList>
            <person name="Goker M."/>
            <person name="Held B."/>
            <person name="Lucas S."/>
            <person name="Nolan M."/>
            <person name="Yasawong M."/>
            <person name="Glavina Del Rio T."/>
            <person name="Tice H."/>
            <person name="Cheng J.F."/>
            <person name="Bruce D."/>
            <person name="Detter J.C."/>
            <person name="Tapia R."/>
            <person name="Han C."/>
            <person name="Goodwin L."/>
            <person name="Pitluck S."/>
            <person name="Liolios K."/>
            <person name="Ivanova N."/>
            <person name="Mavromatis K."/>
            <person name="Mikhailova N."/>
            <person name="Pati A."/>
            <person name="Chen A."/>
            <person name="Palaniappan K."/>
            <person name="Land M."/>
            <person name="Hauser L."/>
            <person name="Chang Y.J."/>
            <person name="Jeffries C.D."/>
            <person name="Rohde M."/>
            <person name="Sikorski J."/>
            <person name="Pukall R."/>
            <person name="Woyke T."/>
            <person name="Bristow J."/>
            <person name="Eisen J.A."/>
            <person name="Markowitz V."/>
            <person name="Hugenholtz P."/>
            <person name="Kyrpides N.C."/>
            <person name="Klenk H.P."/>
            <person name="Lapidus A."/>
        </authorList>
    </citation>
    <scope>NUCLEOTIDE SEQUENCE [LARGE SCALE GENOMIC DNA]</scope>
    <source>
        <strain evidence="9">ATCC 49627 / DSM 7084 / CIP 109912 / JCM 12494 / NCIMB 702895 / VPI D76D-27C</strain>
    </source>
</reference>
<dbReference type="InterPro" id="IPR001020">
    <property type="entry name" value="PTS_HPr_His_P_site"/>
</dbReference>
<dbReference type="Gene3D" id="3.30.1340.10">
    <property type="entry name" value="HPr-like"/>
    <property type="match status" value="1"/>
</dbReference>
<feature type="domain" description="HPr" evidence="7">
    <location>
        <begin position="1"/>
        <end position="93"/>
    </location>
</feature>
<dbReference type="PANTHER" id="PTHR33705">
    <property type="entry name" value="PHOSPHOCARRIER PROTEIN HPR"/>
    <property type="match status" value="1"/>
</dbReference>
<evidence type="ECO:0000256" key="2">
    <source>
        <dbReference type="ARBA" id="ARBA00020422"/>
    </source>
</evidence>
<comment type="function">
    <text evidence="1">General (non sugar-specific) component of the phosphoenolpyruvate-dependent sugar phosphotransferase system (sugar PTS). This major carbohydrate active-transport system catalyzes the phosphorylation of incoming sugar substrates concomitantly with their translocation across the cell membrane. The phosphoryl group from phosphoenolpyruvate (PEP) is transferred to the phosphoryl carrier protein HPr by enzyme I. Phospho-HPr then transfers it to the PTS EIIA domain.</text>
</comment>
<sequence length="93" mass="9660">MVSKQVTIVSATGLHARPASQFVQVAKGFQSDVKISDVDKGTAPVNAKSIMMILAAGLGTGSKVEITCEGPDEQDAPGALLAIKDNDENLFSE</sequence>
<dbReference type="NCBIfam" id="TIGR01003">
    <property type="entry name" value="PTS_HPr_family"/>
    <property type="match status" value="1"/>
</dbReference>
<dbReference type="KEGG" id="ols:Olsu_0731"/>
<feature type="region of interest" description="Disordered" evidence="6">
    <location>
        <begin position="72"/>
        <end position="93"/>
    </location>
</feature>
<dbReference type="EMBL" id="CP002106">
    <property type="protein sequence ID" value="ADK67845.1"/>
    <property type="molecule type" value="Genomic_DNA"/>
</dbReference>
<dbReference type="RefSeq" id="WP_013251597.1">
    <property type="nucleotide sequence ID" value="NC_014363.1"/>
</dbReference>
<accession>E1QZN1</accession>
<gene>
    <name evidence="8" type="ordered locus">Olsu_0731</name>
</gene>
<dbReference type="PROSITE" id="PS51350">
    <property type="entry name" value="PTS_HPR_DOM"/>
    <property type="match status" value="1"/>
</dbReference>
<dbReference type="SUPFAM" id="SSF55594">
    <property type="entry name" value="HPr-like"/>
    <property type="match status" value="1"/>
</dbReference>
<keyword evidence="3" id="KW-0813">Transport</keyword>
<keyword evidence="9" id="KW-1185">Reference proteome</keyword>
<evidence type="ECO:0000256" key="4">
    <source>
        <dbReference type="ARBA" id="ARBA00022597"/>
    </source>
</evidence>
<evidence type="ECO:0000256" key="5">
    <source>
        <dbReference type="ARBA" id="ARBA00033055"/>
    </source>
</evidence>
<name>E1QZN1_OLSUV</name>
<dbReference type="InterPro" id="IPR050399">
    <property type="entry name" value="HPr"/>
</dbReference>
<dbReference type="STRING" id="633147.Olsu_0731"/>
<evidence type="ECO:0000256" key="3">
    <source>
        <dbReference type="ARBA" id="ARBA00022448"/>
    </source>
</evidence>
<dbReference type="OrthoDB" id="350754at2"/>
<dbReference type="AlphaFoldDB" id="E1QZN1"/>
<keyword evidence="8" id="KW-0808">Transferase</keyword>
<dbReference type="Proteomes" id="UP000000333">
    <property type="component" value="Chromosome"/>
</dbReference>
<dbReference type="GeneID" id="78512149"/>
<proteinExistence type="predicted"/>
<dbReference type="Pfam" id="PF00381">
    <property type="entry name" value="PTS-HPr"/>
    <property type="match status" value="1"/>
</dbReference>
<evidence type="ECO:0000313" key="8">
    <source>
        <dbReference type="EMBL" id="ADK67845.1"/>
    </source>
</evidence>
<dbReference type="PRINTS" id="PR00107">
    <property type="entry name" value="PHOSPHOCPHPR"/>
</dbReference>
<keyword evidence="4" id="KW-0762">Sugar transport</keyword>
<dbReference type="CDD" id="cd00367">
    <property type="entry name" value="PTS-HPr_like"/>
    <property type="match status" value="1"/>
</dbReference>
<dbReference type="eggNOG" id="COG1925">
    <property type="taxonomic scope" value="Bacteria"/>
</dbReference>
<dbReference type="HOGENOM" id="CLU_136230_2_4_11"/>